<keyword evidence="2" id="KW-1185">Reference proteome</keyword>
<protein>
    <submittedName>
        <fullName evidence="1">Uncharacterized protein</fullName>
    </submittedName>
</protein>
<dbReference type="EMBL" id="MU006584">
    <property type="protein sequence ID" value="KAF2745201.1"/>
    <property type="molecule type" value="Genomic_DNA"/>
</dbReference>
<dbReference type="Proteomes" id="UP000799440">
    <property type="component" value="Unassembled WGS sequence"/>
</dbReference>
<proteinExistence type="predicted"/>
<accession>A0A6A6V7B2</accession>
<dbReference type="AlphaFoldDB" id="A0A6A6V7B2"/>
<evidence type="ECO:0000313" key="1">
    <source>
        <dbReference type="EMBL" id="KAF2745201.1"/>
    </source>
</evidence>
<organism evidence="1 2">
    <name type="scientific">Sporormia fimetaria CBS 119925</name>
    <dbReference type="NCBI Taxonomy" id="1340428"/>
    <lineage>
        <taxon>Eukaryota</taxon>
        <taxon>Fungi</taxon>
        <taxon>Dikarya</taxon>
        <taxon>Ascomycota</taxon>
        <taxon>Pezizomycotina</taxon>
        <taxon>Dothideomycetes</taxon>
        <taxon>Pleosporomycetidae</taxon>
        <taxon>Pleosporales</taxon>
        <taxon>Sporormiaceae</taxon>
        <taxon>Sporormia</taxon>
    </lineage>
</organism>
<sequence length="205" mass="23291">MSRSPRLGGRMDMPQYSPSPPFDMEEFRDHHAINHRTLERRRQMTESGYFSSRRNAFSMPPFLPPGCEPDEECESYHNTDEIVRRTNLFVQHINALISPLAHYSQLQPKMCNDGRFPVEFNTPRTVEEIRTMDPSSLDRILRAYNLPTDLRSLRMTSNDIVGARMANKAKLCTLFDFLGAVQLAEKVGGGGNATVPSILARSMSL</sequence>
<evidence type="ECO:0000313" key="2">
    <source>
        <dbReference type="Proteomes" id="UP000799440"/>
    </source>
</evidence>
<name>A0A6A6V7B2_9PLEO</name>
<dbReference type="OrthoDB" id="5389823at2759"/>
<reference evidence="1" key="1">
    <citation type="journal article" date="2020" name="Stud. Mycol.">
        <title>101 Dothideomycetes genomes: a test case for predicting lifestyles and emergence of pathogens.</title>
        <authorList>
            <person name="Haridas S."/>
            <person name="Albert R."/>
            <person name="Binder M."/>
            <person name="Bloem J."/>
            <person name="Labutti K."/>
            <person name="Salamov A."/>
            <person name="Andreopoulos B."/>
            <person name="Baker S."/>
            <person name="Barry K."/>
            <person name="Bills G."/>
            <person name="Bluhm B."/>
            <person name="Cannon C."/>
            <person name="Castanera R."/>
            <person name="Culley D."/>
            <person name="Daum C."/>
            <person name="Ezra D."/>
            <person name="Gonzalez J."/>
            <person name="Henrissat B."/>
            <person name="Kuo A."/>
            <person name="Liang C."/>
            <person name="Lipzen A."/>
            <person name="Lutzoni F."/>
            <person name="Magnuson J."/>
            <person name="Mondo S."/>
            <person name="Nolan M."/>
            <person name="Ohm R."/>
            <person name="Pangilinan J."/>
            <person name="Park H.-J."/>
            <person name="Ramirez L."/>
            <person name="Alfaro M."/>
            <person name="Sun H."/>
            <person name="Tritt A."/>
            <person name="Yoshinaga Y."/>
            <person name="Zwiers L.-H."/>
            <person name="Turgeon B."/>
            <person name="Goodwin S."/>
            <person name="Spatafora J."/>
            <person name="Crous P."/>
            <person name="Grigoriev I."/>
        </authorList>
    </citation>
    <scope>NUCLEOTIDE SEQUENCE</scope>
    <source>
        <strain evidence="1">CBS 119925</strain>
    </source>
</reference>
<gene>
    <name evidence="1" type="ORF">M011DRAFT_151624</name>
</gene>